<evidence type="ECO:0000313" key="9">
    <source>
        <dbReference type="Proteomes" id="UP000695000"/>
    </source>
</evidence>
<feature type="transmembrane region" description="Helical" evidence="8">
    <location>
        <begin position="86"/>
        <end position="103"/>
    </location>
</feature>
<dbReference type="RefSeq" id="XP_017785260.1">
    <property type="nucleotide sequence ID" value="XM_017929771.1"/>
</dbReference>
<keyword evidence="6 8" id="KW-0675">Receptor</keyword>
<gene>
    <name evidence="10" type="primary">LOC108568590</name>
</gene>
<comment type="similarity">
    <text evidence="8">Belongs to the insect chemoreceptor superfamily. Gustatory receptor (GR) family.</text>
</comment>
<keyword evidence="3 8" id="KW-0812">Transmembrane</keyword>
<dbReference type="GeneID" id="108568590"/>
<evidence type="ECO:0000313" key="10">
    <source>
        <dbReference type="RefSeq" id="XP_017785260.1"/>
    </source>
</evidence>
<evidence type="ECO:0000256" key="6">
    <source>
        <dbReference type="ARBA" id="ARBA00023170"/>
    </source>
</evidence>
<evidence type="ECO:0000256" key="2">
    <source>
        <dbReference type="ARBA" id="ARBA00022475"/>
    </source>
</evidence>
<keyword evidence="5 8" id="KW-0472">Membrane</keyword>
<feature type="transmembrane region" description="Helical" evidence="8">
    <location>
        <begin position="265"/>
        <end position="287"/>
    </location>
</feature>
<evidence type="ECO:0000256" key="8">
    <source>
        <dbReference type="RuleBase" id="RU363108"/>
    </source>
</evidence>
<evidence type="ECO:0000256" key="4">
    <source>
        <dbReference type="ARBA" id="ARBA00022989"/>
    </source>
</evidence>
<keyword evidence="4 8" id="KW-1133">Transmembrane helix</keyword>
<proteinExistence type="inferred from homology"/>
<accession>A0ABM1NEL0</accession>
<comment type="caution">
    <text evidence="8">Lacks conserved residue(s) required for the propagation of feature annotation.</text>
</comment>
<name>A0ABM1NEL0_NICVS</name>
<dbReference type="InterPro" id="IPR013604">
    <property type="entry name" value="7TM_chemorcpt"/>
</dbReference>
<feature type="transmembrane region" description="Helical" evidence="8">
    <location>
        <begin position="299"/>
        <end position="325"/>
    </location>
</feature>
<dbReference type="PANTHER" id="PTHR21143:SF133">
    <property type="entry name" value="GUSTATORY AND PHEROMONE RECEPTOR 32A-RELATED"/>
    <property type="match status" value="1"/>
</dbReference>
<dbReference type="Proteomes" id="UP000695000">
    <property type="component" value="Unplaced"/>
</dbReference>
<sequence length="428" mass="49684">MEFKSTKNKRLVKENVFRQYKSVYFLSKCLLLGPPSLKKQEAPSGFHRIGLLILTAAYIYTSYLAFVDVETLHPIGGSLISLNMDRAVLFFNTILVLVTLNSTRKYRASVFDYLQSLHNFDLSCLKYFGRMANSNGKSLKNIRVFFMHLLLSITFLLSEIGYSIKEFGYVQGYNICFLIGFVLRKCVVLQYVTIVNFCYWRFKFLNLIVVNFYNKQNEKTMFLLVEDYKTTWYKSQHVRNTLTMVRLLHEDLCAVCRDLIDKYGLFQCMAIITGLVEQLALAYGIFVTLTNDEGYSSSYIALSIIRSLCYVYVVAISQFYFVFYFCDIVKRESMRAGYLVQRFYLQTNNRNELMEPVKLFALQIKQTELFFSAAGIFILDWELMSAIANEVTSYLVFFIQSSGFSFAVDKNFDPRMKPAISQPLINTI</sequence>
<dbReference type="PANTHER" id="PTHR21143">
    <property type="entry name" value="INVERTEBRATE GUSTATORY RECEPTOR"/>
    <property type="match status" value="1"/>
</dbReference>
<organism evidence="9 10">
    <name type="scientific">Nicrophorus vespilloides</name>
    <name type="common">Boreal carrion beetle</name>
    <dbReference type="NCBI Taxonomy" id="110193"/>
    <lineage>
        <taxon>Eukaryota</taxon>
        <taxon>Metazoa</taxon>
        <taxon>Ecdysozoa</taxon>
        <taxon>Arthropoda</taxon>
        <taxon>Hexapoda</taxon>
        <taxon>Insecta</taxon>
        <taxon>Pterygota</taxon>
        <taxon>Neoptera</taxon>
        <taxon>Endopterygota</taxon>
        <taxon>Coleoptera</taxon>
        <taxon>Polyphaga</taxon>
        <taxon>Staphyliniformia</taxon>
        <taxon>Silphidae</taxon>
        <taxon>Nicrophorinae</taxon>
        <taxon>Nicrophorus</taxon>
    </lineage>
</organism>
<protein>
    <recommendedName>
        <fullName evidence="8">Gustatory receptor</fullName>
    </recommendedName>
</protein>
<feature type="transmembrane region" description="Helical" evidence="8">
    <location>
        <begin position="170"/>
        <end position="194"/>
    </location>
</feature>
<dbReference type="Pfam" id="PF08395">
    <property type="entry name" value="7tm_7"/>
    <property type="match status" value="1"/>
</dbReference>
<evidence type="ECO:0000256" key="1">
    <source>
        <dbReference type="ARBA" id="ARBA00004651"/>
    </source>
</evidence>
<evidence type="ECO:0000256" key="3">
    <source>
        <dbReference type="ARBA" id="ARBA00022692"/>
    </source>
</evidence>
<comment type="function">
    <text evidence="8">Gustatory receptor which mediates acceptance or avoidance behavior, depending on its substrates.</text>
</comment>
<reference evidence="10" key="1">
    <citation type="submission" date="2025-08" db="UniProtKB">
        <authorList>
            <consortium name="RefSeq"/>
        </authorList>
    </citation>
    <scope>IDENTIFICATION</scope>
    <source>
        <tissue evidence="10">Whole Larva</tissue>
    </source>
</reference>
<keyword evidence="2 8" id="KW-1003">Cell membrane</keyword>
<comment type="subcellular location">
    <subcellularLocation>
        <location evidence="1 8">Cell membrane</location>
        <topology evidence="1 8">Multi-pass membrane protein</topology>
    </subcellularLocation>
</comment>
<keyword evidence="7 8" id="KW-0807">Transducer</keyword>
<feature type="transmembrane region" description="Helical" evidence="8">
    <location>
        <begin position="144"/>
        <end position="164"/>
    </location>
</feature>
<evidence type="ECO:0000256" key="7">
    <source>
        <dbReference type="ARBA" id="ARBA00023224"/>
    </source>
</evidence>
<keyword evidence="9" id="KW-1185">Reference proteome</keyword>
<feature type="transmembrane region" description="Helical" evidence="8">
    <location>
        <begin position="46"/>
        <end position="66"/>
    </location>
</feature>
<evidence type="ECO:0000256" key="5">
    <source>
        <dbReference type="ARBA" id="ARBA00023136"/>
    </source>
</evidence>